<evidence type="ECO:0000256" key="1">
    <source>
        <dbReference type="SAM" id="MobiDB-lite"/>
    </source>
</evidence>
<dbReference type="PANTHER" id="PTHR47843:SF2">
    <property type="entry name" value="BTB DOMAIN-CONTAINING PROTEIN"/>
    <property type="match status" value="1"/>
</dbReference>
<dbReference type="AlphaFoldDB" id="A0A1Y6M0I2"/>
<dbReference type="SUPFAM" id="SSF54695">
    <property type="entry name" value="POZ domain"/>
    <property type="match status" value="1"/>
</dbReference>
<dbReference type="PROSITE" id="PS50097">
    <property type="entry name" value="BTB"/>
    <property type="match status" value="1"/>
</dbReference>
<dbReference type="Proteomes" id="UP000215453">
    <property type="component" value="Chromosome 14"/>
</dbReference>
<dbReference type="InterPro" id="IPR000210">
    <property type="entry name" value="BTB/POZ_dom"/>
</dbReference>
<name>A0A1Y6M0I2_ZYMTR</name>
<evidence type="ECO:0000313" key="4">
    <source>
        <dbReference type="Proteomes" id="UP000215453"/>
    </source>
</evidence>
<feature type="domain" description="BTB" evidence="2">
    <location>
        <begin position="18"/>
        <end position="87"/>
    </location>
</feature>
<dbReference type="PANTHER" id="PTHR47843">
    <property type="entry name" value="BTB DOMAIN-CONTAINING PROTEIN-RELATED"/>
    <property type="match status" value="1"/>
</dbReference>
<proteinExistence type="predicted"/>
<feature type="compositionally biased region" description="Polar residues" evidence="1">
    <location>
        <begin position="197"/>
        <end position="213"/>
    </location>
</feature>
<gene>
    <name evidence="3" type="ORF">ZT1A5_G11566</name>
</gene>
<dbReference type="EMBL" id="LT882689">
    <property type="protein sequence ID" value="SMY30116.1"/>
    <property type="molecule type" value="Genomic_DNA"/>
</dbReference>
<dbReference type="InterPro" id="IPR011333">
    <property type="entry name" value="SKP1/BTB/POZ_sf"/>
</dbReference>
<sequence length="238" mass="26623">MPADPRNLKENRKALGRETVILKVGDDKDVIVVHKERLTDSSPFFAAAMKKDWNEGQTGEILLPDDSFQQAELYVNWLYSGFLFTQDATPPCEHDSTENKTLIAAYIFGEKIQDCNYKDAIIDALICAAGTKDVEGMRWYPTGMTVDFAFDKTPEASPLRRLLLDMYLRHGHKDWVSNKNVDFLTLLAQGLFEVKASSSGPDPTASTSNSCSYHQHAKDKDCHSRKMSSRAQTGPEGP</sequence>
<protein>
    <recommendedName>
        <fullName evidence="2">BTB domain-containing protein</fullName>
    </recommendedName>
</protein>
<evidence type="ECO:0000259" key="2">
    <source>
        <dbReference type="PROSITE" id="PS50097"/>
    </source>
</evidence>
<dbReference type="CDD" id="cd18186">
    <property type="entry name" value="BTB_POZ_ZBTB_KLHL-like"/>
    <property type="match status" value="1"/>
</dbReference>
<accession>A0A1Y6M0I2</accession>
<feature type="region of interest" description="Disordered" evidence="1">
    <location>
        <begin position="197"/>
        <end position="238"/>
    </location>
</feature>
<dbReference type="Gene3D" id="3.30.710.10">
    <property type="entry name" value="Potassium Channel Kv1.1, Chain A"/>
    <property type="match status" value="1"/>
</dbReference>
<evidence type="ECO:0000313" key="3">
    <source>
        <dbReference type="EMBL" id="SMY30116.1"/>
    </source>
</evidence>
<organism evidence="3 4">
    <name type="scientific">Zymoseptoria tritici ST99CH_1A5</name>
    <dbReference type="NCBI Taxonomy" id="1276529"/>
    <lineage>
        <taxon>Eukaryota</taxon>
        <taxon>Fungi</taxon>
        <taxon>Dikarya</taxon>
        <taxon>Ascomycota</taxon>
        <taxon>Pezizomycotina</taxon>
        <taxon>Dothideomycetes</taxon>
        <taxon>Dothideomycetidae</taxon>
        <taxon>Mycosphaerellales</taxon>
        <taxon>Mycosphaerellaceae</taxon>
        <taxon>Zymoseptoria</taxon>
    </lineage>
</organism>
<reference evidence="3 4" key="1">
    <citation type="submission" date="2016-10" db="EMBL/GenBank/DDBJ databases">
        <authorList>
            <person name="Varghese N."/>
        </authorList>
    </citation>
    <scope>NUCLEOTIDE SEQUENCE [LARGE SCALE GENOMIC DNA]</scope>
</reference>